<sequence>MPDAKTFTDWISAAANVFTVGVPFTVLLLWISGRNPLVRSALARDRRRTVGRVLASLAEGPVVTERVRARRACGERVRAVLADTTCLTPAEELRWLDQRGADSDHPLSALGAGPDPAESLRELADAYRRLGARQRARGLLGGGSAPLIAMQADTADAVATHLGEAAAFMRGGAPTMGALSVRCEAGTSRLELSNLAPGAGPGGLLNALSVSHVRERWVVAGGLSEALAEEDGTPTRTVELTPSQRRVLEDRMIGKAFDGVLPSLRAVRLQRDGMSGWLRLHLTLAEASYSAVVATQYVGSRGLGTPRAELSAQAAVLTLSCLPVTSDGYLVLARRSEHVPFPHRLNPGVNGNLEMRPRFGIGHDNDPLGLPDPLRALAREACEELALEVTPSDIQVSGTCRFDTDDEVGTTVLLSSCRTGLTAHEVAVRAGRADPAEGLWEVDDTIVFVLAPPTTTSTELHPLLVETLRWTLNAADHQPHLTSCLLAHHSAQLHDHFRGPGEPGARRLTVEEARPRVEAFLHSLVTSGPVPPPEGTILLKRGTGEAVEVSAQP</sequence>
<dbReference type="Proteomes" id="UP001500556">
    <property type="component" value="Unassembled WGS sequence"/>
</dbReference>
<evidence type="ECO:0000256" key="1">
    <source>
        <dbReference type="SAM" id="Phobius"/>
    </source>
</evidence>
<accession>A0ABP8XSQ2</accession>
<organism evidence="2 4">
    <name type="scientific">Pedococcus ginsenosidimutans</name>
    <dbReference type="NCBI Taxonomy" id="490570"/>
    <lineage>
        <taxon>Bacteria</taxon>
        <taxon>Bacillati</taxon>
        <taxon>Actinomycetota</taxon>
        <taxon>Actinomycetes</taxon>
        <taxon>Micrococcales</taxon>
        <taxon>Intrasporangiaceae</taxon>
        <taxon>Pedococcus</taxon>
    </lineage>
</organism>
<reference evidence="2" key="1">
    <citation type="journal article" date="2014" name="Int. J. Syst. Evol. Microbiol.">
        <title>Complete genome of a new Firmicutes species belonging to the dominant human colonic microbiota ('Ruminococcus bicirculans') reveals two chromosomes and a selective capacity to utilize plant glucans.</title>
        <authorList>
            <consortium name="NISC Comparative Sequencing Program"/>
            <person name="Wegmann U."/>
            <person name="Louis P."/>
            <person name="Goesmann A."/>
            <person name="Henrissat B."/>
            <person name="Duncan S.H."/>
            <person name="Flint H.J."/>
        </authorList>
    </citation>
    <scope>NUCLEOTIDE SEQUENCE</scope>
    <source>
        <strain evidence="2">JCM 18961</strain>
    </source>
</reference>
<proteinExistence type="predicted"/>
<reference evidence="4" key="2">
    <citation type="journal article" date="2019" name="Int. J. Syst. Evol. Microbiol.">
        <title>The Global Catalogue of Microorganisms (GCM) 10K type strain sequencing project: providing services to taxonomists for standard genome sequencing and annotation.</title>
        <authorList>
            <consortium name="The Broad Institute Genomics Platform"/>
            <consortium name="The Broad Institute Genome Sequencing Center for Infectious Disease"/>
            <person name="Wu L."/>
            <person name="Ma J."/>
        </authorList>
    </citation>
    <scope>NUCLEOTIDE SEQUENCE [LARGE SCALE GENOMIC DNA]</scope>
    <source>
        <strain evidence="4">JCM 18961</strain>
    </source>
</reference>
<evidence type="ECO:0000313" key="3">
    <source>
        <dbReference type="EMBL" id="GAA4714538.1"/>
    </source>
</evidence>
<keyword evidence="4" id="KW-1185">Reference proteome</keyword>
<keyword evidence="1" id="KW-0472">Membrane</keyword>
<feature type="transmembrane region" description="Helical" evidence="1">
    <location>
        <begin position="12"/>
        <end position="31"/>
    </location>
</feature>
<evidence type="ECO:0000313" key="4">
    <source>
        <dbReference type="Proteomes" id="UP001500556"/>
    </source>
</evidence>
<evidence type="ECO:0008006" key="5">
    <source>
        <dbReference type="Google" id="ProtNLM"/>
    </source>
</evidence>
<dbReference type="EMBL" id="BAABLO010000001">
    <property type="protein sequence ID" value="GAA4714109.1"/>
    <property type="molecule type" value="Genomic_DNA"/>
</dbReference>
<keyword evidence="1" id="KW-1133">Transmembrane helix</keyword>
<gene>
    <name evidence="2" type="ORF">GCM10025782_08010</name>
    <name evidence="3" type="ORF">GCM10025782_08680</name>
</gene>
<dbReference type="RefSeq" id="WP_345501343.1">
    <property type="nucleotide sequence ID" value="NZ_BAABLO010000001.1"/>
</dbReference>
<protein>
    <recommendedName>
        <fullName evidence="5">Nudix hydrolase domain-containing protein</fullName>
    </recommendedName>
</protein>
<reference evidence="2" key="3">
    <citation type="submission" date="2023-12" db="EMBL/GenBank/DDBJ databases">
        <authorList>
            <person name="Sun Q."/>
            <person name="Inoue M."/>
        </authorList>
    </citation>
    <scope>NUCLEOTIDE SEQUENCE</scope>
    <source>
        <strain evidence="2">JCM 18961</strain>
    </source>
</reference>
<dbReference type="EMBL" id="BAABLO010000002">
    <property type="protein sequence ID" value="GAA4714538.1"/>
    <property type="molecule type" value="Genomic_DNA"/>
</dbReference>
<evidence type="ECO:0000313" key="2">
    <source>
        <dbReference type="EMBL" id="GAA4714109.1"/>
    </source>
</evidence>
<name>A0ABP8XSQ2_9MICO</name>
<comment type="caution">
    <text evidence="2">The sequence shown here is derived from an EMBL/GenBank/DDBJ whole genome shotgun (WGS) entry which is preliminary data.</text>
</comment>
<keyword evidence="1" id="KW-0812">Transmembrane</keyword>